<dbReference type="AlphaFoldDB" id="A0AAP5BBH8"/>
<gene>
    <name evidence="2" type="ORF">NIE36_06650</name>
    <name evidence="1" type="ORF">OSB80_06665</name>
</gene>
<dbReference type="Proteomes" id="UP001242288">
    <property type="component" value="Unassembled WGS sequence"/>
</dbReference>
<evidence type="ECO:0000313" key="2">
    <source>
        <dbReference type="EMBL" id="MDQ6406892.1"/>
    </source>
</evidence>
<accession>A0AAP5BBH8</accession>
<evidence type="ECO:0000313" key="1">
    <source>
        <dbReference type="EMBL" id="MCX4145061.1"/>
    </source>
</evidence>
<sequence length="63" mass="6858">MEALIGGVWADLDGPALSELANNQGHSAARLSIYEDGVYRSALSSSDMGRLYADIEKYLLHNM</sequence>
<comment type="caution">
    <text evidence="2">The sequence shown here is derived from an EMBL/GenBank/DDBJ whole genome shotgun (WGS) entry which is preliminary data.</text>
</comment>
<dbReference type="EMBL" id="JAPKHW010000004">
    <property type="protein sequence ID" value="MCX4145061.1"/>
    <property type="molecule type" value="Genomic_DNA"/>
</dbReference>
<evidence type="ECO:0000313" key="4">
    <source>
        <dbReference type="Proteomes" id="UP001242288"/>
    </source>
</evidence>
<name>A0AAP5BBH8_9BURK</name>
<dbReference type="EMBL" id="JAMXWF010000004">
    <property type="protein sequence ID" value="MDQ6406892.1"/>
    <property type="molecule type" value="Genomic_DNA"/>
</dbReference>
<dbReference type="RefSeq" id="WP_266257073.1">
    <property type="nucleotide sequence ID" value="NZ_JAMXWF010000004.1"/>
</dbReference>
<keyword evidence="3" id="KW-1185">Reference proteome</keyword>
<reference evidence="2" key="1">
    <citation type="submission" date="2022-06" db="EMBL/GenBank/DDBJ databases">
        <title>PHB producers.</title>
        <authorList>
            <person name="Besaury L."/>
        </authorList>
    </citation>
    <scope>NUCLEOTIDE SEQUENCE</scope>
    <source>
        <strain evidence="2 3">SEWS6</strain>
    </source>
</reference>
<dbReference type="Proteomes" id="UP001209412">
    <property type="component" value="Unassembled WGS sequence"/>
</dbReference>
<protein>
    <submittedName>
        <fullName evidence="2">Uncharacterized protein</fullName>
    </submittedName>
</protein>
<organism evidence="2 4">
    <name type="scientific">Paraburkholderia madseniana</name>
    <dbReference type="NCBI Taxonomy" id="2599607"/>
    <lineage>
        <taxon>Bacteria</taxon>
        <taxon>Pseudomonadati</taxon>
        <taxon>Pseudomonadota</taxon>
        <taxon>Betaproteobacteria</taxon>
        <taxon>Burkholderiales</taxon>
        <taxon>Burkholderiaceae</taxon>
        <taxon>Paraburkholderia</taxon>
    </lineage>
</organism>
<proteinExistence type="predicted"/>
<evidence type="ECO:0000313" key="3">
    <source>
        <dbReference type="Proteomes" id="UP001209412"/>
    </source>
</evidence>